<dbReference type="STRING" id="989370.AOQ71_36985"/>
<evidence type="ECO:0000256" key="4">
    <source>
        <dbReference type="SAM" id="SignalP"/>
    </source>
</evidence>
<comment type="similarity">
    <text evidence="2">Belongs to the bacterial solute-binding protein 1 family.</text>
</comment>
<keyword evidence="4" id="KW-0732">Signal</keyword>
<dbReference type="PANTHER" id="PTHR43649">
    <property type="entry name" value="ARABINOSE-BINDING PROTEIN-RELATED"/>
    <property type="match status" value="1"/>
</dbReference>
<proteinExistence type="inferred from homology"/>
<dbReference type="SUPFAM" id="SSF53850">
    <property type="entry name" value="Periplasmic binding protein-like II"/>
    <property type="match status" value="1"/>
</dbReference>
<keyword evidence="3" id="KW-0574">Periplasm</keyword>
<dbReference type="GO" id="GO:0042597">
    <property type="term" value="C:periplasmic space"/>
    <property type="evidence" value="ECO:0007669"/>
    <property type="project" value="UniProtKB-SubCell"/>
</dbReference>
<dbReference type="Proteomes" id="UP000051936">
    <property type="component" value="Unassembled WGS sequence"/>
</dbReference>
<organism evidence="5 6">
    <name type="scientific">Bradyrhizobium manausense</name>
    <dbReference type="NCBI Taxonomy" id="989370"/>
    <lineage>
        <taxon>Bacteria</taxon>
        <taxon>Pseudomonadati</taxon>
        <taxon>Pseudomonadota</taxon>
        <taxon>Alphaproteobacteria</taxon>
        <taxon>Hyphomicrobiales</taxon>
        <taxon>Nitrobacteraceae</taxon>
        <taxon>Bradyrhizobium</taxon>
    </lineage>
</organism>
<dbReference type="InterPro" id="IPR006059">
    <property type="entry name" value="SBP"/>
</dbReference>
<dbReference type="PANTHER" id="PTHR43649:SF30">
    <property type="entry name" value="ABC TRANSPORTER SUBSTRATE-BINDING PROTEIN"/>
    <property type="match status" value="1"/>
</dbReference>
<protein>
    <submittedName>
        <fullName evidence="5">ABC transporter substrate-binding protein</fullName>
    </submittedName>
</protein>
<dbReference type="PROSITE" id="PS51318">
    <property type="entry name" value="TAT"/>
    <property type="match status" value="1"/>
</dbReference>
<reference evidence="5 6" key="1">
    <citation type="submission" date="2015-09" db="EMBL/GenBank/DDBJ databases">
        <title>Draft Genome Sequence of Bradyrhizobium manausense Strain BR 3351T, a Novel Symbiotic Nitrogen-Fixing Alphaproteobacterium Isolated from Brazilian Amazon Rain Forest.</title>
        <authorList>
            <person name="De Araujo J.L."/>
            <person name="Zilli J.E."/>
        </authorList>
    </citation>
    <scope>NUCLEOTIDE SEQUENCE [LARGE SCALE GENOMIC DNA]</scope>
    <source>
        <strain evidence="5 6">BR3351</strain>
    </source>
</reference>
<accession>A0A0R3CSE8</accession>
<dbReference type="Pfam" id="PF13416">
    <property type="entry name" value="SBP_bac_8"/>
    <property type="match status" value="1"/>
</dbReference>
<dbReference type="EMBL" id="LJYG01000112">
    <property type="protein sequence ID" value="KRQ00641.1"/>
    <property type="molecule type" value="Genomic_DNA"/>
</dbReference>
<keyword evidence="6" id="KW-1185">Reference proteome</keyword>
<dbReference type="Gene3D" id="3.40.190.10">
    <property type="entry name" value="Periplasmic binding protein-like II"/>
    <property type="match status" value="2"/>
</dbReference>
<name>A0A0R3CSE8_9BRAD</name>
<gene>
    <name evidence="5" type="ORF">AOQ71_36985</name>
</gene>
<feature type="signal peptide" evidence="4">
    <location>
        <begin position="1"/>
        <end position="31"/>
    </location>
</feature>
<evidence type="ECO:0000256" key="1">
    <source>
        <dbReference type="ARBA" id="ARBA00004418"/>
    </source>
</evidence>
<dbReference type="RefSeq" id="WP_057757826.1">
    <property type="nucleotide sequence ID" value="NZ_LJYG01000112.1"/>
</dbReference>
<dbReference type="OrthoDB" id="9805950at2"/>
<comment type="caution">
    <text evidence="5">The sequence shown here is derived from an EMBL/GenBank/DDBJ whole genome shotgun (WGS) entry which is preliminary data.</text>
</comment>
<dbReference type="InterPro" id="IPR050490">
    <property type="entry name" value="Bact_solute-bd_prot1"/>
</dbReference>
<comment type="subcellular location">
    <subcellularLocation>
        <location evidence="1">Periplasm</location>
    </subcellularLocation>
</comment>
<dbReference type="InterPro" id="IPR006311">
    <property type="entry name" value="TAT_signal"/>
</dbReference>
<evidence type="ECO:0000256" key="2">
    <source>
        <dbReference type="ARBA" id="ARBA00008520"/>
    </source>
</evidence>
<evidence type="ECO:0000256" key="3">
    <source>
        <dbReference type="ARBA" id="ARBA00022764"/>
    </source>
</evidence>
<feature type="chain" id="PRO_5006434683" evidence="4">
    <location>
        <begin position="32"/>
        <end position="448"/>
    </location>
</feature>
<evidence type="ECO:0000313" key="5">
    <source>
        <dbReference type="EMBL" id="KRQ00641.1"/>
    </source>
</evidence>
<sequence>MLFSRRLMLGLAMAGSLASALTGTLAFPALAGEGPTEIDLFFPVPVDGKLARDMGSLIKEFNETHPDVKATAVYTGSYDDTLIKTRASIKAGKPPAAVIMSANFLLDMQIENELTNLDSLIAADGTTKEKFLGQFFPALQGNAVINRSVYGVPFHNSTPLLYINADKAKQAALDPSKPPQTWAELTDWAKKLTKREGDKVTQWGITIPCAYDYCGWMMETLTMSNGGRYYNEEFGGEVYYDTPSMLGALSWWNDLVSKHKVHPPGATPGPAVSTSFIAGNAAMMMLSTGSLTYVRENAKFNYKVAFIPRNVRNAVPIGGASLIIPAGVEADKQKAAWTLIKWMTSPEKSAWWSRATGYFAPNIAAYKTPDMVDFLGKNPDAKTAVEQLDVAKPWFATYKTVPVRKNLEDEVMLVLNGKKQPKEALVAAQKAADETLKPYNAETSLKVP</sequence>
<evidence type="ECO:0000313" key="6">
    <source>
        <dbReference type="Proteomes" id="UP000051936"/>
    </source>
</evidence>
<dbReference type="CDD" id="cd14748">
    <property type="entry name" value="PBP2_UgpB"/>
    <property type="match status" value="1"/>
</dbReference>
<dbReference type="AlphaFoldDB" id="A0A0R3CSE8"/>